<dbReference type="EMBL" id="JBBCAQ010000037">
    <property type="protein sequence ID" value="KAK7573310.1"/>
    <property type="molecule type" value="Genomic_DNA"/>
</dbReference>
<feature type="compositionally biased region" description="Basic residues" evidence="1">
    <location>
        <begin position="21"/>
        <end position="31"/>
    </location>
</feature>
<keyword evidence="3" id="KW-1185">Reference proteome</keyword>
<feature type="region of interest" description="Disordered" evidence="1">
    <location>
        <begin position="1"/>
        <end position="98"/>
    </location>
</feature>
<evidence type="ECO:0000256" key="1">
    <source>
        <dbReference type="SAM" id="MobiDB-lite"/>
    </source>
</evidence>
<evidence type="ECO:0000313" key="3">
    <source>
        <dbReference type="Proteomes" id="UP001367676"/>
    </source>
</evidence>
<sequence length="162" mass="18009">MRLAREAVATRHFHKSDSHLRRSQRQRRVALRPRMPARAVSAFVRRRRRDDEPRRGGGTGLRRADQNGDSRWSSSPPPPPPPKFYKRRRGTRRDVATPVLPLAAGGCASAASQRAPAPTKRLSAFALDDAAATPRLYVPVPVPVPVPVQVHGRNFATPYSQN</sequence>
<name>A0AAN9XYM6_9HEMI</name>
<feature type="compositionally biased region" description="Basic and acidic residues" evidence="1">
    <location>
        <begin position="1"/>
        <end position="20"/>
    </location>
</feature>
<reference evidence="2 3" key="1">
    <citation type="submission" date="2024-03" db="EMBL/GenBank/DDBJ databases">
        <title>Adaptation during the transition from Ophiocordyceps entomopathogen to insect associate is accompanied by gene loss and intensified selection.</title>
        <authorList>
            <person name="Ward C.M."/>
            <person name="Onetto C.A."/>
            <person name="Borneman A.R."/>
        </authorList>
    </citation>
    <scope>NUCLEOTIDE SEQUENCE [LARGE SCALE GENOMIC DNA]</scope>
    <source>
        <strain evidence="2">AWRI1</strain>
        <tissue evidence="2">Single Adult Female</tissue>
    </source>
</reference>
<organism evidence="2 3">
    <name type="scientific">Parthenolecanium corni</name>
    <dbReference type="NCBI Taxonomy" id="536013"/>
    <lineage>
        <taxon>Eukaryota</taxon>
        <taxon>Metazoa</taxon>
        <taxon>Ecdysozoa</taxon>
        <taxon>Arthropoda</taxon>
        <taxon>Hexapoda</taxon>
        <taxon>Insecta</taxon>
        <taxon>Pterygota</taxon>
        <taxon>Neoptera</taxon>
        <taxon>Paraneoptera</taxon>
        <taxon>Hemiptera</taxon>
        <taxon>Sternorrhyncha</taxon>
        <taxon>Coccoidea</taxon>
        <taxon>Coccidae</taxon>
        <taxon>Parthenolecanium</taxon>
    </lineage>
</organism>
<gene>
    <name evidence="2" type="ORF">V9T40_010501</name>
</gene>
<protein>
    <submittedName>
        <fullName evidence="2">Uncharacterized protein</fullName>
    </submittedName>
</protein>
<dbReference type="AlphaFoldDB" id="A0AAN9XYM6"/>
<proteinExistence type="predicted"/>
<comment type="caution">
    <text evidence="2">The sequence shown here is derived from an EMBL/GenBank/DDBJ whole genome shotgun (WGS) entry which is preliminary data.</text>
</comment>
<accession>A0AAN9XYM6</accession>
<evidence type="ECO:0000313" key="2">
    <source>
        <dbReference type="EMBL" id="KAK7573310.1"/>
    </source>
</evidence>
<dbReference type="Proteomes" id="UP001367676">
    <property type="component" value="Unassembled WGS sequence"/>
</dbReference>